<protein>
    <submittedName>
        <fullName evidence="1">Uncharacterized protein</fullName>
    </submittedName>
</protein>
<dbReference type="EMBL" id="JAWWNJ010000076">
    <property type="protein sequence ID" value="KAK7006306.1"/>
    <property type="molecule type" value="Genomic_DNA"/>
</dbReference>
<keyword evidence="2" id="KW-1185">Reference proteome</keyword>
<proteinExistence type="predicted"/>
<evidence type="ECO:0000313" key="2">
    <source>
        <dbReference type="Proteomes" id="UP001362999"/>
    </source>
</evidence>
<reference evidence="1 2" key="1">
    <citation type="journal article" date="2024" name="J Genomics">
        <title>Draft genome sequencing and assembly of Favolaschia claudopus CIRM-BRFM 2984 isolated from oak limbs.</title>
        <authorList>
            <person name="Navarro D."/>
            <person name="Drula E."/>
            <person name="Chaduli D."/>
            <person name="Cazenave R."/>
            <person name="Ahrendt S."/>
            <person name="Wang J."/>
            <person name="Lipzen A."/>
            <person name="Daum C."/>
            <person name="Barry K."/>
            <person name="Grigoriev I.V."/>
            <person name="Favel A."/>
            <person name="Rosso M.N."/>
            <person name="Martin F."/>
        </authorList>
    </citation>
    <scope>NUCLEOTIDE SEQUENCE [LARGE SCALE GENOMIC DNA]</scope>
    <source>
        <strain evidence="1 2">CIRM-BRFM 2984</strain>
    </source>
</reference>
<sequence>MLDGAVPVPKLGRWSSPRLPDASSSLTVRGREISRGNEVVVVRYQYHRTPAHPVHDLRCLSFLDFIVQPEPHVGSVIPYSFVLHTIPNLMSSTIEFTFLSTTPAPSPHLVGGGCALPPRHTFLCTSPFATLPLADFPRYVRGYTGLLFRSSPKLSLAGHRRERLAGEVDDAGQKFYVLVSWEVRMAALRMASGRKLTKRFASAFRLCHQLRKRWGPIPRRFSYSPKLEYQLHALGPRRRHRYMQAA</sequence>
<dbReference type="Proteomes" id="UP001362999">
    <property type="component" value="Unassembled WGS sequence"/>
</dbReference>
<name>A0AAW0AAW7_9AGAR</name>
<accession>A0AAW0AAW7</accession>
<dbReference type="AlphaFoldDB" id="A0AAW0AAW7"/>
<comment type="caution">
    <text evidence="1">The sequence shown here is derived from an EMBL/GenBank/DDBJ whole genome shotgun (WGS) entry which is preliminary data.</text>
</comment>
<gene>
    <name evidence="1" type="ORF">R3P38DRAFT_3214354</name>
</gene>
<evidence type="ECO:0000313" key="1">
    <source>
        <dbReference type="EMBL" id="KAK7006306.1"/>
    </source>
</evidence>
<organism evidence="1 2">
    <name type="scientific">Favolaschia claudopus</name>
    <dbReference type="NCBI Taxonomy" id="2862362"/>
    <lineage>
        <taxon>Eukaryota</taxon>
        <taxon>Fungi</taxon>
        <taxon>Dikarya</taxon>
        <taxon>Basidiomycota</taxon>
        <taxon>Agaricomycotina</taxon>
        <taxon>Agaricomycetes</taxon>
        <taxon>Agaricomycetidae</taxon>
        <taxon>Agaricales</taxon>
        <taxon>Marasmiineae</taxon>
        <taxon>Mycenaceae</taxon>
        <taxon>Favolaschia</taxon>
    </lineage>
</organism>